<protein>
    <submittedName>
        <fullName evidence="1">Uncharacterized protein</fullName>
    </submittedName>
</protein>
<keyword evidence="2" id="KW-1185">Reference proteome</keyword>
<dbReference type="AlphaFoldDB" id="A0A9D4G0B1"/>
<accession>A0A9D4G0B1</accession>
<evidence type="ECO:0000313" key="2">
    <source>
        <dbReference type="Proteomes" id="UP000828390"/>
    </source>
</evidence>
<sequence>MTSTRGDDVLRLSDSSDTEFSGFDIVDTPYVAQTIDACTDDVCTEKRHKSLVKGKKIVKSF</sequence>
<organism evidence="1 2">
    <name type="scientific">Dreissena polymorpha</name>
    <name type="common">Zebra mussel</name>
    <name type="synonym">Mytilus polymorpha</name>
    <dbReference type="NCBI Taxonomy" id="45954"/>
    <lineage>
        <taxon>Eukaryota</taxon>
        <taxon>Metazoa</taxon>
        <taxon>Spiralia</taxon>
        <taxon>Lophotrochozoa</taxon>
        <taxon>Mollusca</taxon>
        <taxon>Bivalvia</taxon>
        <taxon>Autobranchia</taxon>
        <taxon>Heteroconchia</taxon>
        <taxon>Euheterodonta</taxon>
        <taxon>Imparidentia</taxon>
        <taxon>Neoheterodontei</taxon>
        <taxon>Myida</taxon>
        <taxon>Dreissenoidea</taxon>
        <taxon>Dreissenidae</taxon>
        <taxon>Dreissena</taxon>
    </lineage>
</organism>
<name>A0A9D4G0B1_DREPO</name>
<reference evidence="1" key="2">
    <citation type="submission" date="2020-11" db="EMBL/GenBank/DDBJ databases">
        <authorList>
            <person name="McCartney M.A."/>
            <person name="Auch B."/>
            <person name="Kono T."/>
            <person name="Mallez S."/>
            <person name="Becker A."/>
            <person name="Gohl D.M."/>
            <person name="Silverstein K.A.T."/>
            <person name="Koren S."/>
            <person name="Bechman K.B."/>
            <person name="Herman A."/>
            <person name="Abrahante J.E."/>
            <person name="Garbe J."/>
        </authorList>
    </citation>
    <scope>NUCLEOTIDE SEQUENCE</scope>
    <source>
        <strain evidence="1">Duluth1</strain>
        <tissue evidence="1">Whole animal</tissue>
    </source>
</reference>
<comment type="caution">
    <text evidence="1">The sequence shown here is derived from an EMBL/GenBank/DDBJ whole genome shotgun (WGS) entry which is preliminary data.</text>
</comment>
<proteinExistence type="predicted"/>
<dbReference type="Proteomes" id="UP000828390">
    <property type="component" value="Unassembled WGS sequence"/>
</dbReference>
<reference evidence="1" key="1">
    <citation type="journal article" date="2019" name="bioRxiv">
        <title>The Genome of the Zebra Mussel, Dreissena polymorpha: A Resource for Invasive Species Research.</title>
        <authorList>
            <person name="McCartney M.A."/>
            <person name="Auch B."/>
            <person name="Kono T."/>
            <person name="Mallez S."/>
            <person name="Zhang Y."/>
            <person name="Obille A."/>
            <person name="Becker A."/>
            <person name="Abrahante J.E."/>
            <person name="Garbe J."/>
            <person name="Badalamenti J.P."/>
            <person name="Herman A."/>
            <person name="Mangelson H."/>
            <person name="Liachko I."/>
            <person name="Sullivan S."/>
            <person name="Sone E.D."/>
            <person name="Koren S."/>
            <person name="Silverstein K.A.T."/>
            <person name="Beckman K.B."/>
            <person name="Gohl D.M."/>
        </authorList>
    </citation>
    <scope>NUCLEOTIDE SEQUENCE</scope>
    <source>
        <strain evidence="1">Duluth1</strain>
        <tissue evidence="1">Whole animal</tissue>
    </source>
</reference>
<dbReference type="EMBL" id="JAIWYP010000006">
    <property type="protein sequence ID" value="KAH3806235.1"/>
    <property type="molecule type" value="Genomic_DNA"/>
</dbReference>
<evidence type="ECO:0000313" key="1">
    <source>
        <dbReference type="EMBL" id="KAH3806235.1"/>
    </source>
</evidence>
<gene>
    <name evidence="1" type="ORF">DPMN_134554</name>
</gene>